<dbReference type="VEuPathDB" id="MicrosporidiaDB:M153_132340001"/>
<dbReference type="EMBL" id="LGUB01001262">
    <property type="protein sequence ID" value="KRH92049.1"/>
    <property type="molecule type" value="Genomic_DNA"/>
</dbReference>
<evidence type="ECO:0000313" key="1">
    <source>
        <dbReference type="EMBL" id="KRH92049.1"/>
    </source>
</evidence>
<protein>
    <submittedName>
        <fullName evidence="1">Uncharacterized protein</fullName>
    </submittedName>
</protein>
<keyword evidence="2" id="KW-1185">Reference proteome</keyword>
<evidence type="ECO:0000313" key="2">
    <source>
        <dbReference type="Proteomes" id="UP000051530"/>
    </source>
</evidence>
<dbReference type="AlphaFoldDB" id="A0A0R0LZB9"/>
<gene>
    <name evidence="1" type="ORF">M153_132340001</name>
</gene>
<sequence>LLNFILTDDQNLKILSDLYLVIEEKRELIGKKILFYFDNKIKKDEIIKMDIITPFSKCLLVDSKKFSKIFNLLVNTYFKTIEEEAQQYLTIFLQQFTLRNPELVISKIFYIICDLCSLNDKKIFIDQTLLWIKSYDFTHQTCYEQDILVNSMIYFITNIRKELKNSDISIKKRQSIFQDYISIFEFVITRIEVTSQFSKSKIRQLLYCLPLIAKITHTMKESVAYGRLSNSLMVFSDDKPITEDEQREIEERLQE</sequence>
<proteinExistence type="predicted"/>
<name>A0A0R0LZB9_9MICR</name>
<organism evidence="1 2">
    <name type="scientific">Pseudoloma neurophilia</name>
    <dbReference type="NCBI Taxonomy" id="146866"/>
    <lineage>
        <taxon>Eukaryota</taxon>
        <taxon>Fungi</taxon>
        <taxon>Fungi incertae sedis</taxon>
        <taxon>Microsporidia</taxon>
        <taxon>Pseudoloma</taxon>
    </lineage>
</organism>
<reference evidence="1 2" key="1">
    <citation type="submission" date="2015-07" db="EMBL/GenBank/DDBJ databases">
        <title>The genome of Pseudoloma neurophilia, a relevant intracellular parasite of the zebrafish.</title>
        <authorList>
            <person name="Ndikumana S."/>
            <person name="Pelin A."/>
            <person name="Sanders J."/>
            <person name="Corradi N."/>
        </authorList>
    </citation>
    <scope>NUCLEOTIDE SEQUENCE [LARGE SCALE GENOMIC DNA]</scope>
    <source>
        <strain evidence="1 2">MK1</strain>
    </source>
</reference>
<dbReference type="OrthoDB" id="10550786at2759"/>
<accession>A0A0R0LZB9</accession>
<dbReference type="Proteomes" id="UP000051530">
    <property type="component" value="Unassembled WGS sequence"/>
</dbReference>
<comment type="caution">
    <text evidence="1">The sequence shown here is derived from an EMBL/GenBank/DDBJ whole genome shotgun (WGS) entry which is preliminary data.</text>
</comment>
<feature type="non-terminal residue" evidence="1">
    <location>
        <position position="1"/>
    </location>
</feature>